<keyword evidence="3" id="KW-1185">Reference proteome</keyword>
<comment type="caution">
    <text evidence="2">The sequence shown here is derived from an EMBL/GenBank/DDBJ whole genome shotgun (WGS) entry which is preliminary data.</text>
</comment>
<feature type="region of interest" description="Disordered" evidence="1">
    <location>
        <begin position="24"/>
        <end position="46"/>
    </location>
</feature>
<dbReference type="Proteomes" id="UP001268864">
    <property type="component" value="Unassembled WGS sequence"/>
</dbReference>
<evidence type="ECO:0000313" key="3">
    <source>
        <dbReference type="Proteomes" id="UP001268864"/>
    </source>
</evidence>
<proteinExistence type="predicted"/>
<sequence>MDRLPRRTRARLWVRMYASLFEVDENDGEEPGAETPEETEHPATQR</sequence>
<organism evidence="2 3">
    <name type="scientific">Haloarcula onubensis</name>
    <dbReference type="NCBI Taxonomy" id="2950539"/>
    <lineage>
        <taxon>Archaea</taxon>
        <taxon>Methanobacteriati</taxon>
        <taxon>Methanobacteriota</taxon>
        <taxon>Stenosarchaea group</taxon>
        <taxon>Halobacteria</taxon>
        <taxon>Halobacteriales</taxon>
        <taxon>Haloarculaceae</taxon>
        <taxon>Haloarcula</taxon>
    </lineage>
</organism>
<name>A0ABU2FT87_9EURY</name>
<protein>
    <submittedName>
        <fullName evidence="2">Uncharacterized protein</fullName>
    </submittedName>
</protein>
<reference evidence="2 3" key="1">
    <citation type="submission" date="2022-06" db="EMBL/GenBank/DDBJ databases">
        <title>Halomicroarcula sp. a new haloarchaeum isolate from saline soil.</title>
        <authorList>
            <person name="Strakova D."/>
            <person name="Galisteo C."/>
            <person name="Sanchez-Porro C."/>
            <person name="Ventosa A."/>
        </authorList>
    </citation>
    <scope>NUCLEOTIDE SEQUENCE [LARGE SCALE GENOMIC DNA]</scope>
    <source>
        <strain evidence="2 3">S3CR25-11</strain>
    </source>
</reference>
<evidence type="ECO:0000313" key="2">
    <source>
        <dbReference type="EMBL" id="MDS0283639.1"/>
    </source>
</evidence>
<evidence type="ECO:0000256" key="1">
    <source>
        <dbReference type="SAM" id="MobiDB-lite"/>
    </source>
</evidence>
<gene>
    <name evidence="2" type="ORF">NDI86_16040</name>
</gene>
<dbReference type="RefSeq" id="WP_310901470.1">
    <property type="nucleotide sequence ID" value="NZ_JAMQOS010000005.1"/>
</dbReference>
<feature type="compositionally biased region" description="Acidic residues" evidence="1">
    <location>
        <begin position="24"/>
        <end position="37"/>
    </location>
</feature>
<dbReference type="EMBL" id="JAMQOS010000005">
    <property type="protein sequence ID" value="MDS0283639.1"/>
    <property type="molecule type" value="Genomic_DNA"/>
</dbReference>
<accession>A0ABU2FT87</accession>